<dbReference type="AlphaFoldDB" id="A0A5C4R8E5"/>
<gene>
    <name evidence="2" type="ORF">FHD67_05185</name>
</gene>
<dbReference type="InterPro" id="IPR036844">
    <property type="entry name" value="Hint_dom_sf"/>
</dbReference>
<evidence type="ECO:0000259" key="1">
    <source>
        <dbReference type="Pfam" id="PF13403"/>
    </source>
</evidence>
<evidence type="ECO:0000313" key="3">
    <source>
        <dbReference type="Proteomes" id="UP000304880"/>
    </source>
</evidence>
<evidence type="ECO:0000313" key="2">
    <source>
        <dbReference type="EMBL" id="TNH40273.1"/>
    </source>
</evidence>
<dbReference type="Pfam" id="PF13403">
    <property type="entry name" value="Hint_2"/>
    <property type="match status" value="1"/>
</dbReference>
<dbReference type="EMBL" id="VDDC01000009">
    <property type="protein sequence ID" value="TNH40273.1"/>
    <property type="molecule type" value="Genomic_DNA"/>
</dbReference>
<protein>
    <submittedName>
        <fullName evidence="2">Hint domain-containing protein</fullName>
    </submittedName>
</protein>
<dbReference type="SUPFAM" id="SSF51294">
    <property type="entry name" value="Hedgehog/intein (Hint) domain"/>
    <property type="match status" value="1"/>
</dbReference>
<proteinExistence type="predicted"/>
<comment type="caution">
    <text evidence="2">The sequence shown here is derived from an EMBL/GenBank/DDBJ whole genome shotgun (WGS) entry which is preliminary data.</text>
</comment>
<accession>A0A5C4R8E5</accession>
<sequence>MMEAQMTNAVTWMWIGNHQQINTTPGTPATGTEADGMKGYKVVGQNQIKPVELDGQLRAINTAQGPAEAYATSYSQHPDGASKFAYGSPTDGGQITSQITGFLKVQYKLTFPDNTTSTQDGVLIQMRNGDMFFRPAKDSVAAWSDVKSLHSVEIIEADPLPKEVYVAKISFAPDIHDMEIMCFAADTLILTADGPRPVDSLQPGDLIWTRDHRYQPLRWIGRRRFDAVDLAANPKLRPIRIAAGALGLNQPSAPLSVSRQHRIMIRSSVARILFGTDEILAPACQLIDVPGIAVDMSVSQVTYCHLMFDAHQVVDSNGAQTESLYPGPQALRAMGSAALSELRQIFPELFADQAHPAEARTFVRGPRLRQLVQLHTVGQAALVS</sequence>
<organism evidence="2 3">
    <name type="scientific">Paracoccus haeundaensis</name>
    <dbReference type="NCBI Taxonomy" id="225362"/>
    <lineage>
        <taxon>Bacteria</taxon>
        <taxon>Pseudomonadati</taxon>
        <taxon>Pseudomonadota</taxon>
        <taxon>Alphaproteobacteria</taxon>
        <taxon>Rhodobacterales</taxon>
        <taxon>Paracoccaceae</taxon>
        <taxon>Paracoccus</taxon>
    </lineage>
</organism>
<keyword evidence="3" id="KW-1185">Reference proteome</keyword>
<name>A0A5C4R8E5_9RHOB</name>
<feature type="domain" description="Hedgehog/Intein (Hint)" evidence="1">
    <location>
        <begin position="181"/>
        <end position="327"/>
    </location>
</feature>
<dbReference type="Gene3D" id="2.170.16.10">
    <property type="entry name" value="Hedgehog/Intein (Hint) domain"/>
    <property type="match status" value="1"/>
</dbReference>
<dbReference type="Proteomes" id="UP000304880">
    <property type="component" value="Unassembled WGS sequence"/>
</dbReference>
<reference evidence="2 3" key="1">
    <citation type="submission" date="2019-06" db="EMBL/GenBank/DDBJ databases">
        <authorList>
            <person name="Li J."/>
        </authorList>
    </citation>
    <scope>NUCLEOTIDE SEQUENCE [LARGE SCALE GENOMIC DNA]</scope>
    <source>
        <strain evidence="2 3">CGMCC 1.8012</strain>
    </source>
</reference>
<dbReference type="InterPro" id="IPR028992">
    <property type="entry name" value="Hedgehog/Intein_dom"/>
</dbReference>